<reference evidence="2 3" key="1">
    <citation type="journal article" date="2017" name="Mol. Ecol.">
        <title>Comparative and population genomic landscape of Phellinus noxius: A hypervariable fungus causing root rot in trees.</title>
        <authorList>
            <person name="Chung C.L."/>
            <person name="Lee T.J."/>
            <person name="Akiba M."/>
            <person name="Lee H.H."/>
            <person name="Kuo T.H."/>
            <person name="Liu D."/>
            <person name="Ke H.M."/>
            <person name="Yokoi T."/>
            <person name="Roa M.B."/>
            <person name="Lu M.J."/>
            <person name="Chang Y.Y."/>
            <person name="Ann P.J."/>
            <person name="Tsai J.N."/>
            <person name="Chen C.Y."/>
            <person name="Tzean S.S."/>
            <person name="Ota Y."/>
            <person name="Hattori T."/>
            <person name="Sahashi N."/>
            <person name="Liou R.F."/>
            <person name="Kikuchi T."/>
            <person name="Tsai I.J."/>
        </authorList>
    </citation>
    <scope>NUCLEOTIDE SEQUENCE [LARGE SCALE GENOMIC DNA]</scope>
    <source>
        <strain evidence="2 3">FFPRI411160</strain>
    </source>
</reference>
<dbReference type="AlphaFoldDB" id="A0A286UU39"/>
<organism evidence="2 3">
    <name type="scientific">Pyrrhoderma noxium</name>
    <dbReference type="NCBI Taxonomy" id="2282107"/>
    <lineage>
        <taxon>Eukaryota</taxon>
        <taxon>Fungi</taxon>
        <taxon>Dikarya</taxon>
        <taxon>Basidiomycota</taxon>
        <taxon>Agaricomycotina</taxon>
        <taxon>Agaricomycetes</taxon>
        <taxon>Hymenochaetales</taxon>
        <taxon>Hymenochaetaceae</taxon>
        <taxon>Pyrrhoderma</taxon>
    </lineage>
</organism>
<keyword evidence="3" id="KW-1185">Reference proteome</keyword>
<feature type="compositionally biased region" description="Basic and acidic residues" evidence="1">
    <location>
        <begin position="236"/>
        <end position="245"/>
    </location>
</feature>
<protein>
    <recommendedName>
        <fullName evidence="4">F-box domain-containing protein</fullName>
    </recommendedName>
</protein>
<proteinExistence type="predicted"/>
<dbReference type="InParanoid" id="A0A286UU39"/>
<dbReference type="Proteomes" id="UP000217199">
    <property type="component" value="Unassembled WGS sequence"/>
</dbReference>
<gene>
    <name evidence="2" type="ORF">PNOK_0016400</name>
</gene>
<evidence type="ECO:0000256" key="1">
    <source>
        <dbReference type="SAM" id="MobiDB-lite"/>
    </source>
</evidence>
<feature type="compositionally biased region" description="Acidic residues" evidence="1">
    <location>
        <begin position="223"/>
        <end position="235"/>
    </location>
</feature>
<name>A0A286UU39_9AGAM</name>
<dbReference type="OrthoDB" id="3256525at2759"/>
<evidence type="ECO:0000313" key="2">
    <source>
        <dbReference type="EMBL" id="PAV23097.1"/>
    </source>
</evidence>
<feature type="region of interest" description="Disordered" evidence="1">
    <location>
        <begin position="223"/>
        <end position="251"/>
    </location>
</feature>
<comment type="caution">
    <text evidence="2">The sequence shown here is derived from an EMBL/GenBank/DDBJ whole genome shotgun (WGS) entry which is preliminary data.</text>
</comment>
<sequence>MLVLPPELLSLIFEFATDNPVRHIDKIVELPAFEQVSEDERELQRKEALQTKYALTLTSPYFRALTARLMYEDIWIHHGADELLSVLQKPIEGDSTSKVQHELKNIGMYVRSISLCVKAPETVISKTQSILECCPYVRIFSRIVPPDLTDKEIHQLPNNIPVIENIADSFKKLHRIDWSNTLAKSVPAETRSPSFIWGLSTLRVLTLGADNFPYVPSFFDDDDLEEDEGDDDDDEHGGNSEESRSRNNNNNNIIINLPNVHTLRISAFDALGDPSEAEAISKSVHLPALRRLVVGSPAGFSPLLSGILGPYTANITTVELGFHVRFYVIDGLQLALDTFPNITTLHYPIFNTIAIPKNSNWDASVNNGEDGGMTRRNSYPVRFIGLSAACTWAHGPYEPDDESSWRWMQLSEHFDSITGDGTQFTNLKTIKLYGSEWNDFLTHDPFLRLLEKISLKGINIEYPA</sequence>
<accession>A0A286UU39</accession>
<evidence type="ECO:0000313" key="3">
    <source>
        <dbReference type="Proteomes" id="UP000217199"/>
    </source>
</evidence>
<evidence type="ECO:0008006" key="4">
    <source>
        <dbReference type="Google" id="ProtNLM"/>
    </source>
</evidence>
<dbReference type="EMBL" id="NBII01000001">
    <property type="protein sequence ID" value="PAV23097.1"/>
    <property type="molecule type" value="Genomic_DNA"/>
</dbReference>